<evidence type="ECO:0000313" key="5">
    <source>
        <dbReference type="Proteomes" id="UP000266644"/>
    </source>
</evidence>
<dbReference type="PROSITE" id="PS00455">
    <property type="entry name" value="AMP_BINDING"/>
    <property type="match status" value="1"/>
</dbReference>
<dbReference type="InterPro" id="IPR010071">
    <property type="entry name" value="AA_adenyl_dom"/>
</dbReference>
<proteinExistence type="predicted"/>
<dbReference type="SUPFAM" id="SSF56801">
    <property type="entry name" value="Acetyl-CoA synthetase-like"/>
    <property type="match status" value="1"/>
</dbReference>
<dbReference type="InterPro" id="IPR042099">
    <property type="entry name" value="ANL_N_sf"/>
</dbReference>
<protein>
    <submittedName>
        <fullName evidence="3">Amino acid adenylation domain-containing protein</fullName>
    </submittedName>
</protein>
<dbReference type="OrthoDB" id="4317020at2"/>
<dbReference type="GO" id="GO:0044550">
    <property type="term" value="P:secondary metabolite biosynthetic process"/>
    <property type="evidence" value="ECO:0007669"/>
    <property type="project" value="TreeGrafter"/>
</dbReference>
<accession>A0A396C7V8</accession>
<dbReference type="GO" id="GO:0043041">
    <property type="term" value="P:amino acid activation for nonribosomal peptide biosynthetic process"/>
    <property type="evidence" value="ECO:0007669"/>
    <property type="project" value="TreeGrafter"/>
</dbReference>
<evidence type="ECO:0000313" key="3">
    <source>
        <dbReference type="EMBL" id="RHH15766.1"/>
    </source>
</evidence>
<dbReference type="Gene3D" id="3.30.300.30">
    <property type="match status" value="1"/>
</dbReference>
<dbReference type="GO" id="GO:0031177">
    <property type="term" value="F:phosphopantetheine binding"/>
    <property type="evidence" value="ECO:0007669"/>
    <property type="project" value="TreeGrafter"/>
</dbReference>
<reference evidence="2" key="1">
    <citation type="book" date="2014" name="THE 24TH EUROPEAN CONGRESS OF CLINICAL MICROBIOLOGY AND INFECTIOUS DISEASES" publisher="ECCMID 2014" city="Barcelona, Spain">
        <title>Identification of resistance genes in three multidrug-resistant Bacteroides fragilis isolates by whole genome sequencing.</title>
        <editorList>
            <person name="Unknown"/>
            <person name="A."/>
        </editorList>
        <authorList>
            <person name="Sydenham T.V."/>
            <person name="Hasman H."/>
            <person name="Wang M."/>
            <person name="Soki J."/>
            <person name="Nagy E."/>
            <person name="Justesen U.S."/>
        </authorList>
    </citation>
    <scope>NUCLEOTIDE SEQUENCE</scope>
    <source>
        <strain evidence="2">DCMSKEJBY0001B</strain>
    </source>
</reference>
<dbReference type="InterPro" id="IPR000873">
    <property type="entry name" value="AMP-dep_synth/lig_dom"/>
</dbReference>
<reference evidence="3 5" key="2">
    <citation type="submission" date="2018-08" db="EMBL/GenBank/DDBJ databases">
        <title>A genome reference for cultivated species of the human gut microbiota.</title>
        <authorList>
            <person name="Zou Y."/>
            <person name="Xue W."/>
            <person name="Luo G."/>
        </authorList>
    </citation>
    <scope>NUCLEOTIDE SEQUENCE [LARGE SCALE GENOMIC DNA]</scope>
    <source>
        <strain evidence="3 5">AM18-6</strain>
    </source>
</reference>
<dbReference type="EMBL" id="CP036546">
    <property type="protein sequence ID" value="QCQ46955.1"/>
    <property type="molecule type" value="Genomic_DNA"/>
</dbReference>
<organism evidence="3 5">
    <name type="scientific">Bacteroides fragilis</name>
    <dbReference type="NCBI Taxonomy" id="817"/>
    <lineage>
        <taxon>Bacteria</taxon>
        <taxon>Pseudomonadati</taxon>
        <taxon>Bacteroidota</taxon>
        <taxon>Bacteroidia</taxon>
        <taxon>Bacteroidales</taxon>
        <taxon>Bacteroidaceae</taxon>
        <taxon>Bacteroides</taxon>
    </lineage>
</organism>
<dbReference type="InterPro" id="IPR020845">
    <property type="entry name" value="AMP-binding_CS"/>
</dbReference>
<dbReference type="PANTHER" id="PTHR45527">
    <property type="entry name" value="NONRIBOSOMAL PEPTIDE SYNTHETASE"/>
    <property type="match status" value="1"/>
</dbReference>
<evidence type="ECO:0000313" key="4">
    <source>
        <dbReference type="Proteomes" id="UP000036847"/>
    </source>
</evidence>
<evidence type="ECO:0000313" key="2">
    <source>
        <dbReference type="EMBL" id="QCQ46955.1"/>
    </source>
</evidence>
<dbReference type="PANTHER" id="PTHR45527:SF1">
    <property type="entry name" value="FATTY ACID SYNTHASE"/>
    <property type="match status" value="1"/>
</dbReference>
<dbReference type="EMBL" id="QRJE01000003">
    <property type="protein sequence ID" value="RHH15766.1"/>
    <property type="molecule type" value="Genomic_DNA"/>
</dbReference>
<dbReference type="AlphaFoldDB" id="A0A396C7V8"/>
<dbReference type="NCBIfam" id="TIGR01733">
    <property type="entry name" value="AA-adenyl-dom"/>
    <property type="match status" value="1"/>
</dbReference>
<dbReference type="Proteomes" id="UP000036847">
    <property type="component" value="Chromosome"/>
</dbReference>
<dbReference type="Gene3D" id="3.40.50.12780">
    <property type="entry name" value="N-terminal domain of ligase-like"/>
    <property type="match status" value="1"/>
</dbReference>
<dbReference type="Pfam" id="PF00501">
    <property type="entry name" value="AMP-binding"/>
    <property type="match status" value="1"/>
</dbReference>
<dbReference type="Proteomes" id="UP000266644">
    <property type="component" value="Unassembled WGS sequence"/>
</dbReference>
<reference evidence="2 4" key="3">
    <citation type="submission" date="2019-03" db="EMBL/GenBank/DDBJ databases">
        <title>Complete genome assembly of MDR B. fragilis.</title>
        <authorList>
            <person name="Sydenham T.V."/>
            <person name="Hasman H."/>
            <person name="Justesen U.S."/>
        </authorList>
    </citation>
    <scope>NUCLEOTIDE SEQUENCE [LARGE SCALE GENOMIC DNA]</scope>
    <source>
        <strain evidence="2 4">DCMSKEJBY0001B</strain>
    </source>
</reference>
<sequence length="509" mass="57480">MDMTTSPRKDITNDILSAMQRYPENEAFIIDDKHYTYAQLGKITASVAHSLSEIEDERIGIIAENRIETYAAILAVLASGKTYVILHPAYPEERNLKIAGLAGLHTLLCTSHVERPAFGTDLFRVINTDKLSEKAPSELSRLQFYPPEEERNAYIIFTSGSTGEPKGVPITRANLNTFYQAYDSLNWNLDEHDRMLQMFELTFDVSVVSLLYPLTLGASVYTVAHQDVKHFKVFELLEKYELTFATVTPSLLQLLSPYFDEISLPALKYLGVSAEASQTELLERFRKSAPNAEFVNLYGPTEATIYCTCYRIPASGTCKHYNGMVAIGKPFPGIRVIIVDEEGNDLPQGETGELWVSGRQVMKGYLDDPEKSASALIHRPDGQIYYRTGDLCILDNDGDIIYCGRKDYQVKIQGFRIELSEIEYTAQSFFKTPCNVAALPLICDGICNELHLAVETTECDQNTLIEYLKEKLPQYMLPKQIHCIPQFPVTNSNKTDRKKIVELIREKEL</sequence>
<name>A0A396C7V8_BACFG</name>
<gene>
    <name evidence="3" type="ORF">DW228_02125</name>
    <name evidence="2" type="ORF">EC80_020045</name>
</gene>
<evidence type="ECO:0000259" key="1">
    <source>
        <dbReference type="Pfam" id="PF00501"/>
    </source>
</evidence>
<feature type="domain" description="AMP-dependent synthetase/ligase" evidence="1">
    <location>
        <begin position="19"/>
        <end position="366"/>
    </location>
</feature>
<dbReference type="GO" id="GO:0005737">
    <property type="term" value="C:cytoplasm"/>
    <property type="evidence" value="ECO:0007669"/>
    <property type="project" value="TreeGrafter"/>
</dbReference>
<dbReference type="InterPro" id="IPR045851">
    <property type="entry name" value="AMP-bd_C_sf"/>
</dbReference>
<dbReference type="CDD" id="cd05930">
    <property type="entry name" value="A_NRPS"/>
    <property type="match status" value="1"/>
</dbReference>